<dbReference type="Gene3D" id="2.130.10.130">
    <property type="entry name" value="Integrin alpha, N-terminal"/>
    <property type="match status" value="1"/>
</dbReference>
<reference evidence="3" key="1">
    <citation type="submission" date="2016-10" db="EMBL/GenBank/DDBJ databases">
        <authorList>
            <person name="Benchimol M."/>
            <person name="Almeida L.G."/>
            <person name="Vasconcelos A.T."/>
            <person name="Perreira-Neves A."/>
            <person name="Rosa I.A."/>
            <person name="Tasca T."/>
            <person name="Bogo M.R."/>
            <person name="de Souza W."/>
        </authorList>
    </citation>
    <scope>NUCLEOTIDE SEQUENCE [LARGE SCALE GENOMIC DNA]</scope>
    <source>
        <strain evidence="3">K</strain>
    </source>
</reference>
<protein>
    <submittedName>
        <fullName evidence="3">Uncharacterized protein</fullName>
    </submittedName>
</protein>
<keyword evidence="1" id="KW-0812">Transmembrane</keyword>
<feature type="signal peptide" evidence="2">
    <location>
        <begin position="1"/>
        <end position="16"/>
    </location>
</feature>
<gene>
    <name evidence="3" type="ORF">TRFO_23677</name>
</gene>
<sequence>MFFILVFQGLTSSTSPESTWFNYQVITSPKSGTEFGKSVSISATNERIVVGADNEEDGRIYIYEYSNPLKWQQKAIIQPQNTQNVTISQLGFTVSISSDGTRIISGAPKSKVIKNGEIFEVGCVLVFDLIGSNFWIQREPICPIPEHDIRGFGHTLATSSDCKYFATSSHSNDFNIEENNTGTVFVSFEEEKEKWSTPTSLISSEDYHKSDYGTDLHFIDASTILVAVDDLRIGTLIFKRNKENKWFQKDMILPIPSENWTGGITNYGKHIAMPSTDNSIIAVTATKESQKAGSVFILKKISNTNKHHTFNENNNQIKYSKNDFNKLTNQEEIGERYLNLNKNEISLLNRLKSDQINQWELISHLEFPEKASLEDVFFCGLDFLASPSGLNNNGLGAVHLFSRNDQKFNFTETISPKEAKMFGSSFTWNSRCNRFVVGAMGDQFSNGQIYIYTRMKGFWRNRQQVQQQTKNMSIMIASSVIALSSVFNVCISVIFLYLRHKKLTTLKPITIV</sequence>
<keyword evidence="2" id="KW-0732">Signal</keyword>
<dbReference type="SUPFAM" id="SSF82171">
    <property type="entry name" value="DPP6 N-terminal domain-like"/>
    <property type="match status" value="1"/>
</dbReference>
<proteinExistence type="predicted"/>
<dbReference type="Proteomes" id="UP000179807">
    <property type="component" value="Unassembled WGS sequence"/>
</dbReference>
<accession>A0A1J4K903</accession>
<dbReference type="VEuPathDB" id="TrichDB:TRFO_23677"/>
<evidence type="ECO:0000256" key="2">
    <source>
        <dbReference type="SAM" id="SignalP"/>
    </source>
</evidence>
<dbReference type="EMBL" id="MLAK01000681">
    <property type="protein sequence ID" value="OHT07977.1"/>
    <property type="molecule type" value="Genomic_DNA"/>
</dbReference>
<dbReference type="AlphaFoldDB" id="A0A1J4K903"/>
<dbReference type="InterPro" id="IPR028994">
    <property type="entry name" value="Integrin_alpha_N"/>
</dbReference>
<comment type="caution">
    <text evidence="3">The sequence shown here is derived from an EMBL/GenBank/DDBJ whole genome shotgun (WGS) entry which is preliminary data.</text>
</comment>
<dbReference type="PANTHER" id="PTHR36220:SF1">
    <property type="entry name" value="GAMMA TUBULIN COMPLEX COMPONENT C-TERMINAL DOMAIN-CONTAINING PROTEIN"/>
    <property type="match status" value="1"/>
</dbReference>
<dbReference type="PANTHER" id="PTHR36220">
    <property type="entry name" value="UNNAMED PRODUCT"/>
    <property type="match status" value="1"/>
</dbReference>
<evidence type="ECO:0000313" key="4">
    <source>
        <dbReference type="Proteomes" id="UP000179807"/>
    </source>
</evidence>
<evidence type="ECO:0000313" key="3">
    <source>
        <dbReference type="EMBL" id="OHT07977.1"/>
    </source>
</evidence>
<keyword evidence="1" id="KW-0472">Membrane</keyword>
<dbReference type="RefSeq" id="XP_068361113.1">
    <property type="nucleotide sequence ID" value="XM_068503295.1"/>
</dbReference>
<name>A0A1J4K903_9EUKA</name>
<evidence type="ECO:0000256" key="1">
    <source>
        <dbReference type="SAM" id="Phobius"/>
    </source>
</evidence>
<feature type="chain" id="PRO_5009630196" evidence="2">
    <location>
        <begin position="17"/>
        <end position="512"/>
    </location>
</feature>
<dbReference type="GeneID" id="94837999"/>
<keyword evidence="1" id="KW-1133">Transmembrane helix</keyword>
<feature type="transmembrane region" description="Helical" evidence="1">
    <location>
        <begin position="472"/>
        <end position="498"/>
    </location>
</feature>
<organism evidence="3 4">
    <name type="scientific">Tritrichomonas foetus</name>
    <dbReference type="NCBI Taxonomy" id="1144522"/>
    <lineage>
        <taxon>Eukaryota</taxon>
        <taxon>Metamonada</taxon>
        <taxon>Parabasalia</taxon>
        <taxon>Tritrichomonadida</taxon>
        <taxon>Tritrichomonadidae</taxon>
        <taxon>Tritrichomonas</taxon>
    </lineage>
</organism>
<keyword evidence="4" id="KW-1185">Reference proteome</keyword>